<dbReference type="GO" id="GO:0005886">
    <property type="term" value="C:plasma membrane"/>
    <property type="evidence" value="ECO:0007669"/>
    <property type="project" value="TreeGrafter"/>
</dbReference>
<evidence type="ECO:0000256" key="1">
    <source>
        <dbReference type="ARBA" id="ARBA00001974"/>
    </source>
</evidence>
<comment type="subunit">
    <text evidence="4">Homodimer.</text>
</comment>
<comment type="catalytic activity">
    <reaction evidence="20">
        <text>octadecanoyl-CoA + oxidized [electron-transfer flavoprotein] + H(+) = (2E)-octadecenoyl-CoA + reduced [electron-transfer flavoprotein]</text>
        <dbReference type="Rhea" id="RHEA:47240"/>
        <dbReference type="Rhea" id="RHEA-COMP:10685"/>
        <dbReference type="Rhea" id="RHEA-COMP:10686"/>
        <dbReference type="ChEBI" id="CHEBI:15378"/>
        <dbReference type="ChEBI" id="CHEBI:57394"/>
        <dbReference type="ChEBI" id="CHEBI:57692"/>
        <dbReference type="ChEBI" id="CHEBI:58307"/>
        <dbReference type="ChEBI" id="CHEBI:71412"/>
    </reaction>
</comment>
<dbReference type="GO" id="GO:0004466">
    <property type="term" value="F:long-chain fatty acyl-CoA dehydrogenase activity"/>
    <property type="evidence" value="ECO:0007669"/>
    <property type="project" value="UniProtKB-EC"/>
</dbReference>
<evidence type="ECO:0000256" key="6">
    <source>
        <dbReference type="ARBA" id="ARBA00012040"/>
    </source>
</evidence>
<dbReference type="InterPro" id="IPR009100">
    <property type="entry name" value="AcylCoA_DH/oxidase_NM_dom_sf"/>
</dbReference>
<evidence type="ECO:0000256" key="8">
    <source>
        <dbReference type="ARBA" id="ARBA00022630"/>
    </source>
</evidence>
<evidence type="ECO:0000256" key="20">
    <source>
        <dbReference type="ARBA" id="ARBA00050877"/>
    </source>
</evidence>
<evidence type="ECO:0000256" key="24">
    <source>
        <dbReference type="ARBA" id="ARBA00075470"/>
    </source>
</evidence>
<comment type="catalytic activity">
    <reaction evidence="15">
        <text>a long-chain 2,3-saturated fatty acyl-CoA + oxidized [electron-transfer flavoprotein] + H(+) = a long-chain (2E)-enoyl-CoA + reduced [electron-transfer flavoprotein]</text>
        <dbReference type="Rhea" id="RHEA:17721"/>
        <dbReference type="Rhea" id="RHEA-COMP:10685"/>
        <dbReference type="Rhea" id="RHEA-COMP:10686"/>
        <dbReference type="ChEBI" id="CHEBI:15378"/>
        <dbReference type="ChEBI" id="CHEBI:57692"/>
        <dbReference type="ChEBI" id="CHEBI:58307"/>
        <dbReference type="ChEBI" id="CHEBI:83721"/>
        <dbReference type="ChEBI" id="CHEBI:83727"/>
        <dbReference type="EC" id="1.3.8.8"/>
    </reaction>
</comment>
<dbReference type="Pfam" id="PF12806">
    <property type="entry name" value="Acyl-CoA_dh_C"/>
    <property type="match status" value="1"/>
</dbReference>
<dbReference type="GO" id="GO:0070991">
    <property type="term" value="F:medium-chain fatty acyl-CoA dehydrogenase activity"/>
    <property type="evidence" value="ECO:0007669"/>
    <property type="project" value="UniProtKB-EC"/>
</dbReference>
<reference evidence="31 32" key="1">
    <citation type="submission" date="2018-03" db="EMBL/GenBank/DDBJ databases">
        <title>Genomic Encyclopedia of Archaeal and Bacterial Type Strains, Phase II (KMG-II): from individual species to whole genera.</title>
        <authorList>
            <person name="Goeker M."/>
        </authorList>
    </citation>
    <scope>NUCLEOTIDE SEQUENCE [LARGE SCALE GENOMIC DNA]</scope>
    <source>
        <strain evidence="31 32">DSM 44720</strain>
    </source>
</reference>
<dbReference type="EC" id="1.3.8.8" evidence="6"/>
<evidence type="ECO:0000256" key="4">
    <source>
        <dbReference type="ARBA" id="ARBA00011738"/>
    </source>
</evidence>
<evidence type="ECO:0000256" key="17">
    <source>
        <dbReference type="ARBA" id="ARBA00050336"/>
    </source>
</evidence>
<dbReference type="AlphaFoldDB" id="A0A2T0TJA6"/>
<evidence type="ECO:0000313" key="32">
    <source>
        <dbReference type="Proteomes" id="UP000239494"/>
    </source>
</evidence>
<dbReference type="Pfam" id="PF02770">
    <property type="entry name" value="Acyl-CoA_dh_M"/>
    <property type="match status" value="1"/>
</dbReference>
<accession>A0A2T0TJA6</accession>
<evidence type="ECO:0000256" key="21">
    <source>
        <dbReference type="ARBA" id="ARBA00052387"/>
    </source>
</evidence>
<evidence type="ECO:0000256" key="10">
    <source>
        <dbReference type="ARBA" id="ARBA00022832"/>
    </source>
</evidence>
<comment type="pathway">
    <text evidence="2">Lipid metabolism; fatty acid metabolism.</text>
</comment>
<evidence type="ECO:0000259" key="28">
    <source>
        <dbReference type="Pfam" id="PF00441"/>
    </source>
</evidence>
<comment type="catalytic activity">
    <reaction evidence="21">
        <text>oxidized [electron-transfer flavoprotein] + hexadecanoyl-CoA + H(+) = (2E)-hexadecenoyl-CoA + reduced [electron-transfer flavoprotein]</text>
        <dbReference type="Rhea" id="RHEA:43448"/>
        <dbReference type="Rhea" id="RHEA-COMP:10685"/>
        <dbReference type="Rhea" id="RHEA-COMP:10686"/>
        <dbReference type="ChEBI" id="CHEBI:15378"/>
        <dbReference type="ChEBI" id="CHEBI:57379"/>
        <dbReference type="ChEBI" id="CHEBI:57692"/>
        <dbReference type="ChEBI" id="CHEBI:58307"/>
        <dbReference type="ChEBI" id="CHEBI:61526"/>
    </reaction>
</comment>
<comment type="catalytic activity">
    <reaction evidence="14">
        <text>hexanoyl-CoA + oxidized [electron-transfer flavoprotein] + H(+) = (2E)-hexenoyl-CoA + reduced [electron-transfer flavoprotein]</text>
        <dbReference type="Rhea" id="RHEA:43464"/>
        <dbReference type="Rhea" id="RHEA-COMP:10685"/>
        <dbReference type="Rhea" id="RHEA-COMP:10686"/>
        <dbReference type="ChEBI" id="CHEBI:15378"/>
        <dbReference type="ChEBI" id="CHEBI:57692"/>
        <dbReference type="ChEBI" id="CHEBI:58307"/>
        <dbReference type="ChEBI" id="CHEBI:62077"/>
        <dbReference type="ChEBI" id="CHEBI:62620"/>
    </reaction>
</comment>
<evidence type="ECO:0000256" key="5">
    <source>
        <dbReference type="ARBA" id="ARBA00012033"/>
    </source>
</evidence>
<dbReference type="Gene3D" id="2.40.110.20">
    <property type="match status" value="1"/>
</dbReference>
<dbReference type="InterPro" id="IPR052166">
    <property type="entry name" value="Diverse_Acyl-CoA_DH"/>
</dbReference>
<keyword evidence="8 27" id="KW-0285">Flavoprotein</keyword>
<evidence type="ECO:0000256" key="3">
    <source>
        <dbReference type="ARBA" id="ARBA00009347"/>
    </source>
</evidence>
<dbReference type="EC" id="1.3.8.7" evidence="5"/>
<gene>
    <name evidence="31" type="ORF">CLV43_1015</name>
</gene>
<comment type="catalytic activity">
    <reaction evidence="19">
        <text>decanoyl-CoA + oxidized [electron-transfer flavoprotein] + H(+) = (2E)-decenoyl-CoA + reduced [electron-transfer flavoprotein]</text>
        <dbReference type="Rhea" id="RHEA:48176"/>
        <dbReference type="Rhea" id="RHEA-COMP:10685"/>
        <dbReference type="Rhea" id="RHEA-COMP:10686"/>
        <dbReference type="ChEBI" id="CHEBI:15378"/>
        <dbReference type="ChEBI" id="CHEBI:57692"/>
        <dbReference type="ChEBI" id="CHEBI:58307"/>
        <dbReference type="ChEBI" id="CHEBI:61406"/>
        <dbReference type="ChEBI" id="CHEBI:61430"/>
    </reaction>
</comment>
<dbReference type="PANTHER" id="PTHR42803:SF1">
    <property type="entry name" value="BROAD-SPECIFICITY LINEAR ACYL-COA DEHYDROGENASE FADE5"/>
    <property type="match status" value="1"/>
</dbReference>
<name>A0A2T0TJA6_9PSEU</name>
<dbReference type="InterPro" id="IPR036250">
    <property type="entry name" value="AcylCo_DH-like_C"/>
</dbReference>
<comment type="catalytic activity">
    <reaction evidence="18">
        <text>butanoyl-CoA + oxidized [electron-transfer flavoprotein] + H(+) = (2E)-butenoyl-CoA + reduced [electron-transfer flavoprotein]</text>
        <dbReference type="Rhea" id="RHEA:24004"/>
        <dbReference type="Rhea" id="RHEA-COMP:10685"/>
        <dbReference type="Rhea" id="RHEA-COMP:10686"/>
        <dbReference type="ChEBI" id="CHEBI:15378"/>
        <dbReference type="ChEBI" id="CHEBI:57332"/>
        <dbReference type="ChEBI" id="CHEBI:57371"/>
        <dbReference type="ChEBI" id="CHEBI:57692"/>
        <dbReference type="ChEBI" id="CHEBI:58307"/>
    </reaction>
</comment>
<dbReference type="GO" id="GO:0006631">
    <property type="term" value="P:fatty acid metabolic process"/>
    <property type="evidence" value="ECO:0007669"/>
    <property type="project" value="UniProtKB-KW"/>
</dbReference>
<comment type="function">
    <text evidence="22">Acyl-CoA dehydrogenase that exhibits broad specificity for linear acyl-CoA substrates, with a preference for long-chain substrates.</text>
</comment>
<dbReference type="SUPFAM" id="SSF56645">
    <property type="entry name" value="Acyl-CoA dehydrogenase NM domain-like"/>
    <property type="match status" value="1"/>
</dbReference>
<organism evidence="31 32">
    <name type="scientific">Umezawaea tangerina</name>
    <dbReference type="NCBI Taxonomy" id="84725"/>
    <lineage>
        <taxon>Bacteria</taxon>
        <taxon>Bacillati</taxon>
        <taxon>Actinomycetota</taxon>
        <taxon>Actinomycetes</taxon>
        <taxon>Pseudonocardiales</taxon>
        <taxon>Pseudonocardiaceae</taxon>
        <taxon>Umezawaea</taxon>
    </lineage>
</organism>
<evidence type="ECO:0000256" key="26">
    <source>
        <dbReference type="ARBA" id="ARBA00077336"/>
    </source>
</evidence>
<evidence type="ECO:0000256" key="23">
    <source>
        <dbReference type="ARBA" id="ARBA00069359"/>
    </source>
</evidence>
<comment type="catalytic activity">
    <reaction evidence="17">
        <text>dodecanoyl-CoA + oxidized [electron-transfer flavoprotein] + H(+) = (2E)-dodecenoyl-CoA + reduced [electron-transfer flavoprotein]</text>
        <dbReference type="Rhea" id="RHEA:47296"/>
        <dbReference type="Rhea" id="RHEA-COMP:10685"/>
        <dbReference type="Rhea" id="RHEA-COMP:10686"/>
        <dbReference type="ChEBI" id="CHEBI:15378"/>
        <dbReference type="ChEBI" id="CHEBI:57330"/>
        <dbReference type="ChEBI" id="CHEBI:57375"/>
        <dbReference type="ChEBI" id="CHEBI:57692"/>
        <dbReference type="ChEBI" id="CHEBI:58307"/>
    </reaction>
</comment>
<evidence type="ECO:0000256" key="13">
    <source>
        <dbReference type="ARBA" id="ARBA00047882"/>
    </source>
</evidence>
<keyword evidence="9 27" id="KW-0274">FAD</keyword>
<dbReference type="EMBL" id="PVTF01000001">
    <property type="protein sequence ID" value="PRY45746.1"/>
    <property type="molecule type" value="Genomic_DNA"/>
</dbReference>
<dbReference type="Gene3D" id="1.20.140.10">
    <property type="entry name" value="Butyryl-CoA Dehydrogenase, subunit A, domain 3"/>
    <property type="match status" value="1"/>
</dbReference>
<evidence type="ECO:0000259" key="29">
    <source>
        <dbReference type="Pfam" id="PF02770"/>
    </source>
</evidence>
<keyword evidence="11 27" id="KW-0560">Oxidoreductase</keyword>
<dbReference type="InterPro" id="IPR006091">
    <property type="entry name" value="Acyl-CoA_Oxase/DH_mid-dom"/>
</dbReference>
<dbReference type="FunFam" id="2.40.110.20:FF:000001">
    <property type="entry name" value="Acyl-CoA dehydrogenase AidB"/>
    <property type="match status" value="1"/>
</dbReference>
<dbReference type="FunFam" id="1.20.140.10:FF:000016">
    <property type="entry name" value="Acyl-CoA dehydrogenase FadE5"/>
    <property type="match status" value="1"/>
</dbReference>
<comment type="catalytic activity">
    <reaction evidence="16">
        <text>a short-chain 2,3-saturated fatty acyl-CoA + oxidized [electron-transfer flavoprotein] + H(+) = a short-chain (2E)-enoyl-CoA + reduced [electron-transfer flavoprotein]</text>
        <dbReference type="Rhea" id="RHEA:47196"/>
        <dbReference type="Rhea" id="RHEA-COMP:10685"/>
        <dbReference type="Rhea" id="RHEA-COMP:10686"/>
        <dbReference type="ChEBI" id="CHEBI:15378"/>
        <dbReference type="ChEBI" id="CHEBI:57692"/>
        <dbReference type="ChEBI" id="CHEBI:58307"/>
        <dbReference type="ChEBI" id="CHEBI:87487"/>
        <dbReference type="ChEBI" id="CHEBI:87488"/>
        <dbReference type="EC" id="1.3.8.1"/>
    </reaction>
</comment>
<dbReference type="InterPro" id="IPR009075">
    <property type="entry name" value="AcylCo_DH/oxidase_C"/>
</dbReference>
<dbReference type="PANTHER" id="PTHR42803">
    <property type="entry name" value="ACYL-COA DEHYDROGENASE"/>
    <property type="match status" value="1"/>
</dbReference>
<evidence type="ECO:0000256" key="9">
    <source>
        <dbReference type="ARBA" id="ARBA00022827"/>
    </source>
</evidence>
<feature type="domain" description="Acetyl-CoA dehydrogenase-like C-terminal" evidence="30">
    <location>
        <begin position="541"/>
        <end position="673"/>
    </location>
</feature>
<dbReference type="InterPro" id="IPR025878">
    <property type="entry name" value="Acyl-CoA_dh-like_C_dom"/>
</dbReference>
<evidence type="ECO:0000256" key="11">
    <source>
        <dbReference type="ARBA" id="ARBA00023002"/>
    </source>
</evidence>
<comment type="caution">
    <text evidence="31">The sequence shown here is derived from an EMBL/GenBank/DDBJ whole genome shotgun (WGS) entry which is preliminary data.</text>
</comment>
<evidence type="ECO:0000256" key="14">
    <source>
        <dbReference type="ARBA" id="ARBA00048375"/>
    </source>
</evidence>
<evidence type="ECO:0000256" key="2">
    <source>
        <dbReference type="ARBA" id="ARBA00004872"/>
    </source>
</evidence>
<comment type="catalytic activity">
    <reaction evidence="13">
        <text>a medium-chain 2,3-saturated fatty acyl-CoA + oxidized [electron-transfer flavoprotein] + H(+) = a medium-chain (2E)-enoyl-CoA + reduced [electron-transfer flavoprotein]</text>
        <dbReference type="Rhea" id="RHEA:14477"/>
        <dbReference type="Rhea" id="RHEA-COMP:10685"/>
        <dbReference type="Rhea" id="RHEA-COMP:10686"/>
        <dbReference type="ChEBI" id="CHEBI:15378"/>
        <dbReference type="ChEBI" id="CHEBI:57692"/>
        <dbReference type="ChEBI" id="CHEBI:58307"/>
        <dbReference type="ChEBI" id="CHEBI:83723"/>
        <dbReference type="ChEBI" id="CHEBI:83726"/>
        <dbReference type="EC" id="1.3.8.7"/>
    </reaction>
</comment>
<proteinExistence type="inferred from homology"/>
<dbReference type="SUPFAM" id="SSF47203">
    <property type="entry name" value="Acyl-CoA dehydrogenase C-terminal domain-like"/>
    <property type="match status" value="1"/>
</dbReference>
<evidence type="ECO:0000256" key="7">
    <source>
        <dbReference type="ARBA" id="ARBA00012046"/>
    </source>
</evidence>
<feature type="domain" description="Acyl-CoA oxidase/dehydrogenase middle" evidence="29">
    <location>
        <begin position="228"/>
        <end position="340"/>
    </location>
</feature>
<feature type="domain" description="Acyl-CoA dehydrogenase/oxidase C-terminal" evidence="28">
    <location>
        <begin position="357"/>
        <end position="520"/>
    </location>
</feature>
<keyword evidence="10" id="KW-0276">Fatty acid metabolism</keyword>
<keyword evidence="12" id="KW-0443">Lipid metabolism</keyword>
<evidence type="ECO:0000256" key="27">
    <source>
        <dbReference type="RuleBase" id="RU362125"/>
    </source>
</evidence>
<keyword evidence="32" id="KW-1185">Reference proteome</keyword>
<dbReference type="EC" id="1.3.8.1" evidence="7"/>
<dbReference type="Proteomes" id="UP000239494">
    <property type="component" value="Unassembled WGS sequence"/>
</dbReference>
<evidence type="ECO:0000256" key="19">
    <source>
        <dbReference type="ARBA" id="ARBA00050703"/>
    </source>
</evidence>
<evidence type="ECO:0000256" key="16">
    <source>
        <dbReference type="ARBA" id="ARBA00050315"/>
    </source>
</evidence>
<evidence type="ECO:0000256" key="25">
    <source>
        <dbReference type="ARBA" id="ARBA00077090"/>
    </source>
</evidence>
<evidence type="ECO:0000256" key="15">
    <source>
        <dbReference type="ARBA" id="ARBA00049247"/>
    </source>
</evidence>
<comment type="similarity">
    <text evidence="3 27">Belongs to the acyl-CoA dehydrogenase family.</text>
</comment>
<evidence type="ECO:0000256" key="22">
    <source>
        <dbReference type="ARBA" id="ARBA00054301"/>
    </source>
</evidence>
<dbReference type="Pfam" id="PF00441">
    <property type="entry name" value="Acyl-CoA_dh_1"/>
    <property type="match status" value="1"/>
</dbReference>
<evidence type="ECO:0000313" key="31">
    <source>
        <dbReference type="EMBL" id="PRY45746.1"/>
    </source>
</evidence>
<evidence type="ECO:0000256" key="18">
    <source>
        <dbReference type="ARBA" id="ARBA00050695"/>
    </source>
</evidence>
<sequence length="677" mass="73822">MEVLSHSVTNDPQSTVDLHYPIAPPTGYVVANTAECHPLPGLLTGNTLLLPVSRGQAPHLSGVSDEMGHYKSNVRDLEFNLFEVFNVQDHLGTGPFEQADEDTARGVLAELNKLAVGPLADSFVDSDRNPPVFDPKTHSATLPESFKKSYQALWDGEWYRLSLSNELGGYGVPPTVQWAASELILGSNPAAYMYMAGPSFSSVVFNNGTEEQQRWARICIDRGWGATMVLTEPDAGSDVGAGRTKAILQEDGSWHLDGVKRFITSGDQDLTDNIMHLVLARPEGPGVEARPGTKGLSLFLVPKFHFDGETGELGERNGAFVTNVEHKMGLKVSTTCELTFGQHGTPAKGWLLGEVHDGIAQMFEVIEHARMMVGTKAIGTLSTGYLNALAYAKERVQSADLTRMTDKTAPRVAITNHPDVRRSLMLQKSYAEGLRAVYLYTATFQDRIALGGEDKELAGAVNDLLLPIVKGVGSERAYEQLAQSLQTLGGSGFLQDYPIEQYIRDSKIDSLYEGTTAIQSLDFFFRKIIRNKGQALGFINGEIQTFLDNEGGNGRLKEERALLKQGLEDLQGMLGALVGFLTTSQEDVRNIYKVGQNSVRLLLTAGDVLVGWLLLRQAEVALAKLAGPVSAKDKSFYEGKVAVASFFARNVLPELTARRKVAESTDNSLMDVDESSF</sequence>
<protein>
    <recommendedName>
        <fullName evidence="23">Broad-specificity linear acyl-CoA dehydrogenase FadE5</fullName>
        <ecNumber evidence="7">1.3.8.1</ecNumber>
        <ecNumber evidence="5">1.3.8.7</ecNumber>
        <ecNumber evidence="6">1.3.8.8</ecNumber>
    </recommendedName>
    <alternativeName>
        <fullName evidence="25">Long-chain-acyl-CoA dehydrogenase</fullName>
    </alternativeName>
    <alternativeName>
        <fullName evidence="26">Medium-chain-acyl-CoA dehydrogenase</fullName>
    </alternativeName>
    <alternativeName>
        <fullName evidence="24">Short-chain-acyl-CoA dehydrogenase</fullName>
    </alternativeName>
</protein>
<evidence type="ECO:0000256" key="12">
    <source>
        <dbReference type="ARBA" id="ARBA00023098"/>
    </source>
</evidence>
<comment type="cofactor">
    <cofactor evidence="1 27">
        <name>FAD</name>
        <dbReference type="ChEBI" id="CHEBI:57692"/>
    </cofactor>
</comment>
<evidence type="ECO:0000259" key="30">
    <source>
        <dbReference type="Pfam" id="PF12806"/>
    </source>
</evidence>
<dbReference type="GO" id="GO:0016937">
    <property type="term" value="F:short-chain fatty acyl-CoA dehydrogenase activity"/>
    <property type="evidence" value="ECO:0007669"/>
    <property type="project" value="UniProtKB-EC"/>
</dbReference>